<accession>A0A8D9B331</accession>
<dbReference type="EMBL" id="HBUF01079984">
    <property type="protein sequence ID" value="CAG6632506.1"/>
    <property type="molecule type" value="Transcribed_RNA"/>
</dbReference>
<dbReference type="EMBL" id="HBUF01243465">
    <property type="protein sequence ID" value="CAG6677738.1"/>
    <property type="molecule type" value="Transcribed_RNA"/>
</dbReference>
<feature type="signal peptide" evidence="2">
    <location>
        <begin position="1"/>
        <end position="26"/>
    </location>
</feature>
<dbReference type="EMBL" id="HBUF01243463">
    <property type="protein sequence ID" value="CAG6677736.1"/>
    <property type="molecule type" value="Transcribed_RNA"/>
</dbReference>
<dbReference type="EMBL" id="HBUF01243466">
    <property type="protein sequence ID" value="CAG6677739.1"/>
    <property type="molecule type" value="Transcribed_RNA"/>
</dbReference>
<dbReference type="EMBL" id="HBUF01079985">
    <property type="protein sequence ID" value="CAG6632507.1"/>
    <property type="molecule type" value="Transcribed_RNA"/>
</dbReference>
<dbReference type="EMBL" id="HBUF01079983">
    <property type="protein sequence ID" value="CAG6632505.1"/>
    <property type="molecule type" value="Transcribed_RNA"/>
</dbReference>
<dbReference type="EMBL" id="HBUF01352220">
    <property type="protein sequence ID" value="CAG6714767.1"/>
    <property type="molecule type" value="Transcribed_RNA"/>
</dbReference>
<keyword evidence="2" id="KW-0732">Signal</keyword>
<dbReference type="EMBL" id="HBUF01352218">
    <property type="protein sequence ID" value="CAG6714765.1"/>
    <property type="molecule type" value="Transcribed_RNA"/>
</dbReference>
<dbReference type="EMBL" id="HBUF01352221">
    <property type="protein sequence ID" value="CAG6714768.1"/>
    <property type="molecule type" value="Transcribed_RNA"/>
</dbReference>
<dbReference type="EMBL" id="HBUF01079982">
    <property type="protein sequence ID" value="CAG6632504.1"/>
    <property type="molecule type" value="Transcribed_RNA"/>
</dbReference>
<dbReference type="EMBL" id="HBUF01606413">
    <property type="protein sequence ID" value="CAG6777663.1"/>
    <property type="molecule type" value="Transcribed_RNA"/>
</dbReference>
<evidence type="ECO:0000256" key="1">
    <source>
        <dbReference type="SAM" id="Phobius"/>
    </source>
</evidence>
<dbReference type="EMBL" id="HBUF01606410">
    <property type="protein sequence ID" value="CAG6777660.1"/>
    <property type="molecule type" value="Transcribed_RNA"/>
</dbReference>
<protein>
    <submittedName>
        <fullName evidence="3">Uncharacterized protein</fullName>
    </submittedName>
</protein>
<keyword evidence="1" id="KW-0812">Transmembrane</keyword>
<dbReference type="EMBL" id="HBUF01606415">
    <property type="protein sequence ID" value="CAG6777665.1"/>
    <property type="molecule type" value="Transcribed_RNA"/>
</dbReference>
<reference evidence="3" key="1">
    <citation type="submission" date="2021-05" db="EMBL/GenBank/DDBJ databases">
        <authorList>
            <person name="Alioto T."/>
            <person name="Alioto T."/>
            <person name="Gomez Garrido J."/>
        </authorList>
    </citation>
    <scope>NUCLEOTIDE SEQUENCE</scope>
</reference>
<dbReference type="EMBL" id="HBUF01606412">
    <property type="protein sequence ID" value="CAG6777662.1"/>
    <property type="molecule type" value="Transcribed_RNA"/>
</dbReference>
<organism evidence="3">
    <name type="scientific">Cacopsylla melanoneura</name>
    <dbReference type="NCBI Taxonomy" id="428564"/>
    <lineage>
        <taxon>Eukaryota</taxon>
        <taxon>Metazoa</taxon>
        <taxon>Ecdysozoa</taxon>
        <taxon>Arthropoda</taxon>
        <taxon>Hexapoda</taxon>
        <taxon>Insecta</taxon>
        <taxon>Pterygota</taxon>
        <taxon>Neoptera</taxon>
        <taxon>Paraneoptera</taxon>
        <taxon>Hemiptera</taxon>
        <taxon>Sternorrhyncha</taxon>
        <taxon>Psylloidea</taxon>
        <taxon>Psyllidae</taxon>
        <taxon>Psyllinae</taxon>
        <taxon>Cacopsylla</taxon>
    </lineage>
</organism>
<evidence type="ECO:0000313" key="3">
    <source>
        <dbReference type="EMBL" id="CAG6777664.1"/>
    </source>
</evidence>
<proteinExistence type="predicted"/>
<dbReference type="EMBL" id="HBUF01352223">
    <property type="protein sequence ID" value="CAG6714770.1"/>
    <property type="molecule type" value="Transcribed_RNA"/>
</dbReference>
<dbReference type="EMBL" id="HBUF01352219">
    <property type="protein sequence ID" value="CAG6714766.1"/>
    <property type="molecule type" value="Transcribed_RNA"/>
</dbReference>
<dbReference type="EMBL" id="HBUF01243462">
    <property type="protein sequence ID" value="CAG6677735.1"/>
    <property type="molecule type" value="Transcribed_RNA"/>
</dbReference>
<dbReference type="EMBL" id="HBUF01243464">
    <property type="protein sequence ID" value="CAG6677737.1"/>
    <property type="molecule type" value="Transcribed_RNA"/>
</dbReference>
<feature type="transmembrane region" description="Helical" evidence="1">
    <location>
        <begin position="102"/>
        <end position="120"/>
    </location>
</feature>
<dbReference type="EMBL" id="HBUF01606411">
    <property type="protein sequence ID" value="CAG6777661.1"/>
    <property type="molecule type" value="Transcribed_RNA"/>
</dbReference>
<keyword evidence="1" id="KW-1133">Transmembrane helix</keyword>
<dbReference type="EMBL" id="HBUF01243467">
    <property type="protein sequence ID" value="CAG6677740.1"/>
    <property type="molecule type" value="Transcribed_RNA"/>
</dbReference>
<keyword evidence="1" id="KW-0472">Membrane</keyword>
<dbReference type="EMBL" id="HBUF01352222">
    <property type="protein sequence ID" value="CAG6714769.1"/>
    <property type="molecule type" value="Transcribed_RNA"/>
</dbReference>
<sequence length="122" mass="14111">MSFILKTNLFLAIIVIVCINFQSTTCEPDPVPNPDPDPEPKPFLDIQIKPKHHRHHHHHFHHFRRNHPYMNGGGFGDAQTIINIRNNSNGFFGYLMKNIKTIALMFFYIGSVVCTIFLLLKI</sequence>
<feature type="chain" id="PRO_5035639581" evidence="2">
    <location>
        <begin position="27"/>
        <end position="122"/>
    </location>
</feature>
<name>A0A8D9B331_9HEMI</name>
<evidence type="ECO:0000256" key="2">
    <source>
        <dbReference type="SAM" id="SignalP"/>
    </source>
</evidence>
<dbReference type="EMBL" id="HBUF01606414">
    <property type="protein sequence ID" value="CAG6777664.1"/>
    <property type="molecule type" value="Transcribed_RNA"/>
</dbReference>
<dbReference type="AlphaFoldDB" id="A0A8D9B331"/>